<accession>A0A1E7FKI1</accession>
<dbReference type="AlphaFoldDB" id="A0A1E7FKI1"/>
<dbReference type="PANTHER" id="PTHR43811:SF19">
    <property type="entry name" value="39 KDA FK506-BINDING NUCLEAR PROTEIN"/>
    <property type="match status" value="1"/>
</dbReference>
<dbReference type="EC" id="5.2.1.8" evidence="2 5"/>
<keyword evidence="4 5" id="KW-0413">Isomerase</keyword>
<dbReference type="PANTHER" id="PTHR43811">
    <property type="entry name" value="FKBP-TYPE PEPTIDYL-PROLYL CIS-TRANS ISOMERASE FKPA"/>
    <property type="match status" value="1"/>
</dbReference>
<dbReference type="InParanoid" id="A0A1E7FKI1"/>
<keyword evidence="3 5" id="KW-0697">Rotamase</keyword>
<evidence type="ECO:0000313" key="7">
    <source>
        <dbReference type="EMBL" id="OEU18303.1"/>
    </source>
</evidence>
<gene>
    <name evidence="7" type="ORF">FRACYDRAFT_154643</name>
</gene>
<evidence type="ECO:0000313" key="8">
    <source>
        <dbReference type="Proteomes" id="UP000095751"/>
    </source>
</evidence>
<comment type="catalytic activity">
    <reaction evidence="1 5">
        <text>[protein]-peptidylproline (omega=180) = [protein]-peptidylproline (omega=0)</text>
        <dbReference type="Rhea" id="RHEA:16237"/>
        <dbReference type="Rhea" id="RHEA-COMP:10747"/>
        <dbReference type="Rhea" id="RHEA-COMP:10748"/>
        <dbReference type="ChEBI" id="CHEBI:83833"/>
        <dbReference type="ChEBI" id="CHEBI:83834"/>
        <dbReference type="EC" id="5.2.1.8"/>
    </reaction>
</comment>
<keyword evidence="8" id="KW-1185">Reference proteome</keyword>
<name>A0A1E7FKI1_9STRA</name>
<evidence type="ECO:0000256" key="5">
    <source>
        <dbReference type="PROSITE-ProRule" id="PRU00277"/>
    </source>
</evidence>
<organism evidence="7 8">
    <name type="scientific">Fragilariopsis cylindrus CCMP1102</name>
    <dbReference type="NCBI Taxonomy" id="635003"/>
    <lineage>
        <taxon>Eukaryota</taxon>
        <taxon>Sar</taxon>
        <taxon>Stramenopiles</taxon>
        <taxon>Ochrophyta</taxon>
        <taxon>Bacillariophyta</taxon>
        <taxon>Bacillariophyceae</taxon>
        <taxon>Bacillariophycidae</taxon>
        <taxon>Bacillariales</taxon>
        <taxon>Bacillariaceae</taxon>
        <taxon>Fragilariopsis</taxon>
    </lineage>
</organism>
<dbReference type="PROSITE" id="PS50059">
    <property type="entry name" value="FKBP_PPIASE"/>
    <property type="match status" value="1"/>
</dbReference>
<feature type="domain" description="PPIase FKBP-type" evidence="6">
    <location>
        <begin position="47"/>
        <end position="138"/>
    </location>
</feature>
<dbReference type="Proteomes" id="UP000095751">
    <property type="component" value="Unassembled WGS sequence"/>
</dbReference>
<feature type="non-terminal residue" evidence="7">
    <location>
        <position position="138"/>
    </location>
</feature>
<feature type="non-terminal residue" evidence="7">
    <location>
        <position position="1"/>
    </location>
</feature>
<dbReference type="GO" id="GO:0003755">
    <property type="term" value="F:peptidyl-prolyl cis-trans isomerase activity"/>
    <property type="evidence" value="ECO:0007669"/>
    <property type="project" value="UniProtKB-KW"/>
</dbReference>
<proteinExistence type="predicted"/>
<evidence type="ECO:0000256" key="2">
    <source>
        <dbReference type="ARBA" id="ARBA00013194"/>
    </source>
</evidence>
<dbReference type="Pfam" id="PF00254">
    <property type="entry name" value="FKBP_C"/>
    <property type="match status" value="1"/>
</dbReference>
<evidence type="ECO:0000259" key="6">
    <source>
        <dbReference type="PROSITE" id="PS50059"/>
    </source>
</evidence>
<sequence>ATNQVGSIMLKGNKYNPAITTLESGLQYKIVRSGGSTGTGEEHPTLYSPCKINYIGKTLNSKIFDSSSSNFVYNEDIGKILAPYQVIVCLQEAMQLMVVGDKWSLYCPSELAYGDIGSNEKNIYPGDMLMYDLELLEI</sequence>
<protein>
    <recommendedName>
        <fullName evidence="2 5">peptidylprolyl isomerase</fullName>
        <ecNumber evidence="2 5">5.2.1.8</ecNumber>
    </recommendedName>
</protein>
<evidence type="ECO:0000256" key="1">
    <source>
        <dbReference type="ARBA" id="ARBA00000971"/>
    </source>
</evidence>
<dbReference type="KEGG" id="fcy:FRACYDRAFT_154643"/>
<evidence type="ECO:0000256" key="4">
    <source>
        <dbReference type="ARBA" id="ARBA00023235"/>
    </source>
</evidence>
<evidence type="ECO:0000256" key="3">
    <source>
        <dbReference type="ARBA" id="ARBA00023110"/>
    </source>
</evidence>
<dbReference type="EMBL" id="KV784356">
    <property type="protein sequence ID" value="OEU18303.1"/>
    <property type="molecule type" value="Genomic_DNA"/>
</dbReference>
<dbReference type="SUPFAM" id="SSF54534">
    <property type="entry name" value="FKBP-like"/>
    <property type="match status" value="1"/>
</dbReference>
<dbReference type="Gene3D" id="3.10.50.40">
    <property type="match status" value="1"/>
</dbReference>
<dbReference type="InterPro" id="IPR046357">
    <property type="entry name" value="PPIase_dom_sf"/>
</dbReference>
<dbReference type="OrthoDB" id="1902587at2759"/>
<dbReference type="InterPro" id="IPR001179">
    <property type="entry name" value="PPIase_FKBP_dom"/>
</dbReference>
<reference evidence="7 8" key="1">
    <citation type="submission" date="2016-09" db="EMBL/GenBank/DDBJ databases">
        <title>Extensive genetic diversity and differential bi-allelic expression allows diatom success in the polar Southern Ocean.</title>
        <authorList>
            <consortium name="DOE Joint Genome Institute"/>
            <person name="Mock T."/>
            <person name="Otillar R.P."/>
            <person name="Strauss J."/>
            <person name="Dupont C."/>
            <person name="Frickenhaus S."/>
            <person name="Maumus F."/>
            <person name="Mcmullan M."/>
            <person name="Sanges R."/>
            <person name="Schmutz J."/>
            <person name="Toseland A."/>
            <person name="Valas R."/>
            <person name="Veluchamy A."/>
            <person name="Ward B.J."/>
            <person name="Allen A."/>
            <person name="Barry K."/>
            <person name="Falciatore A."/>
            <person name="Ferrante M."/>
            <person name="Fortunato A.E."/>
            <person name="Gloeckner G."/>
            <person name="Gruber A."/>
            <person name="Hipkin R."/>
            <person name="Janech M."/>
            <person name="Kroth P."/>
            <person name="Leese F."/>
            <person name="Lindquist E."/>
            <person name="Lyon B.R."/>
            <person name="Martin J."/>
            <person name="Mayer C."/>
            <person name="Parker M."/>
            <person name="Quesneville H."/>
            <person name="Raymond J."/>
            <person name="Uhlig C."/>
            <person name="Valentin K.U."/>
            <person name="Worden A.Z."/>
            <person name="Armbrust E.V."/>
            <person name="Bowler C."/>
            <person name="Green B."/>
            <person name="Moulton V."/>
            <person name="Van Oosterhout C."/>
            <person name="Grigoriev I."/>
        </authorList>
    </citation>
    <scope>NUCLEOTIDE SEQUENCE [LARGE SCALE GENOMIC DNA]</scope>
    <source>
        <strain evidence="7 8">CCMP1102</strain>
    </source>
</reference>